<dbReference type="Proteomes" id="UP000246464">
    <property type="component" value="Chromosome 19"/>
</dbReference>
<dbReference type="InterPro" id="IPR036719">
    <property type="entry name" value="Neuro-gated_channel_TM_sf"/>
</dbReference>
<keyword evidence="4 5" id="KW-0472">Membrane</keyword>
<dbReference type="GO" id="GO:0005230">
    <property type="term" value="F:extracellular ligand-gated monoatomic ion channel activity"/>
    <property type="evidence" value="ECO:0007669"/>
    <property type="project" value="InterPro"/>
</dbReference>
<evidence type="ECO:0000313" key="8">
    <source>
        <dbReference type="EMBL" id="AWP19402.1"/>
    </source>
</evidence>
<name>A0A2U9CY42_SCOMX</name>
<sequence length="350" mass="40020">MVFASKRQRLTSTCQLDLYLFPFDVQRCNITFASMNYFAESLELGTTNSDETLTLVSERLMVTQGEWQLTNIAINNYTLTKSVFSESRLIYTVTITRKPMLYVVNFILPLFYFLLLDLASFFIRGEKLSFKVTVLLSISVLLLILKDMLPSTEENLPFMASYCVAVFTLVGLSVLEVMLVNFLMELDGYCGEQAQRSVNTREVEIQLEADSQKQPAGAEERGRVTLAKTPGDHRDLLKLILEEVRAARQETGRPEDGRKPGCYTRLAEIIDTVYFVLYFLTVVKTSVVNHGRWNHRVRGTLLRIRESECWSLFSPQEEKLFPPPVVRTPKRPMLARRRRGSACLQESIPG</sequence>
<keyword evidence="3 5" id="KW-1133">Transmembrane helix</keyword>
<feature type="domain" description="Neurotransmitter-gated ion-channel transmembrane" evidence="7">
    <location>
        <begin position="114"/>
        <end position="185"/>
    </location>
</feature>
<dbReference type="InterPro" id="IPR038050">
    <property type="entry name" value="Neuro_actylchol_rec"/>
</dbReference>
<dbReference type="Gene3D" id="2.70.170.10">
    <property type="entry name" value="Neurotransmitter-gated ion-channel ligand-binding domain"/>
    <property type="match status" value="1"/>
</dbReference>
<evidence type="ECO:0000313" key="9">
    <source>
        <dbReference type="Proteomes" id="UP000246464"/>
    </source>
</evidence>
<accession>A0A2U9CY42</accession>
<dbReference type="GO" id="GO:0004888">
    <property type="term" value="F:transmembrane signaling receptor activity"/>
    <property type="evidence" value="ECO:0007669"/>
    <property type="project" value="InterPro"/>
</dbReference>
<dbReference type="Gene3D" id="1.20.58.390">
    <property type="entry name" value="Neurotransmitter-gated ion-channel transmembrane domain"/>
    <property type="match status" value="1"/>
</dbReference>
<feature type="transmembrane region" description="Helical" evidence="5">
    <location>
        <begin position="100"/>
        <end position="122"/>
    </location>
</feature>
<comment type="subcellular location">
    <subcellularLocation>
        <location evidence="1">Membrane</location>
        <topology evidence="1">Multi-pass membrane protein</topology>
    </subcellularLocation>
</comment>
<feature type="domain" description="Neurotransmitter-gated ion-channel ligand-binding" evidence="6">
    <location>
        <begin position="2"/>
        <end position="99"/>
    </location>
</feature>
<dbReference type="AlphaFoldDB" id="A0A2U9CY42"/>
<evidence type="ECO:0000256" key="1">
    <source>
        <dbReference type="ARBA" id="ARBA00004141"/>
    </source>
</evidence>
<keyword evidence="2 5" id="KW-0812">Transmembrane</keyword>
<protein>
    <submittedName>
        <fullName evidence="8">Putative 5-hydroxytryptamine receptor 3A-like</fullName>
    </submittedName>
</protein>
<organism evidence="8 9">
    <name type="scientific">Scophthalmus maximus</name>
    <name type="common">Turbot</name>
    <name type="synonym">Psetta maxima</name>
    <dbReference type="NCBI Taxonomy" id="52904"/>
    <lineage>
        <taxon>Eukaryota</taxon>
        <taxon>Metazoa</taxon>
        <taxon>Chordata</taxon>
        <taxon>Craniata</taxon>
        <taxon>Vertebrata</taxon>
        <taxon>Euteleostomi</taxon>
        <taxon>Actinopterygii</taxon>
        <taxon>Neopterygii</taxon>
        <taxon>Teleostei</taxon>
        <taxon>Neoteleostei</taxon>
        <taxon>Acanthomorphata</taxon>
        <taxon>Carangaria</taxon>
        <taxon>Pleuronectiformes</taxon>
        <taxon>Pleuronectoidei</taxon>
        <taxon>Scophthalmidae</taxon>
        <taxon>Scophthalmus</taxon>
    </lineage>
</organism>
<evidence type="ECO:0000256" key="5">
    <source>
        <dbReference type="SAM" id="Phobius"/>
    </source>
</evidence>
<dbReference type="Pfam" id="PF02932">
    <property type="entry name" value="Neur_chan_memb"/>
    <property type="match status" value="1"/>
</dbReference>
<keyword evidence="9" id="KW-1185">Reference proteome</keyword>
<evidence type="ECO:0000256" key="2">
    <source>
        <dbReference type="ARBA" id="ARBA00022692"/>
    </source>
</evidence>
<dbReference type="InterPro" id="IPR036734">
    <property type="entry name" value="Neur_chan_lig-bd_sf"/>
</dbReference>
<evidence type="ECO:0000256" key="3">
    <source>
        <dbReference type="ARBA" id="ARBA00022989"/>
    </source>
</evidence>
<dbReference type="GO" id="GO:0016020">
    <property type="term" value="C:membrane"/>
    <property type="evidence" value="ECO:0007669"/>
    <property type="project" value="UniProtKB-SubCell"/>
</dbReference>
<dbReference type="SUPFAM" id="SSF90112">
    <property type="entry name" value="Neurotransmitter-gated ion-channel transmembrane pore"/>
    <property type="match status" value="1"/>
</dbReference>
<dbReference type="EMBL" id="CP026261">
    <property type="protein sequence ID" value="AWP19402.1"/>
    <property type="molecule type" value="Genomic_DNA"/>
</dbReference>
<proteinExistence type="predicted"/>
<dbReference type="InterPro" id="IPR018000">
    <property type="entry name" value="Neurotransmitter_ion_chnl_CS"/>
</dbReference>
<dbReference type="Pfam" id="PF02931">
    <property type="entry name" value="Neur_chan_LBD"/>
    <property type="match status" value="1"/>
</dbReference>
<dbReference type="SUPFAM" id="SSF63712">
    <property type="entry name" value="Nicotinic receptor ligand binding domain-like"/>
    <property type="match status" value="1"/>
</dbReference>
<dbReference type="PROSITE" id="PS00236">
    <property type="entry name" value="NEUROTR_ION_CHANNEL"/>
    <property type="match status" value="1"/>
</dbReference>
<dbReference type="PANTHER" id="PTHR18945">
    <property type="entry name" value="NEUROTRANSMITTER GATED ION CHANNEL"/>
    <property type="match status" value="1"/>
</dbReference>
<gene>
    <name evidence="8" type="ORF">SMAX5B_016090</name>
</gene>
<evidence type="ECO:0000259" key="6">
    <source>
        <dbReference type="Pfam" id="PF02931"/>
    </source>
</evidence>
<evidence type="ECO:0000256" key="4">
    <source>
        <dbReference type="ARBA" id="ARBA00023136"/>
    </source>
</evidence>
<reference evidence="8 9" key="1">
    <citation type="submission" date="2017-12" db="EMBL/GenBank/DDBJ databases">
        <title>Integrating genomic resources of turbot (Scophthalmus maximus) in depth evaluation of genetic and physical mapping variation across individuals.</title>
        <authorList>
            <person name="Martinez P."/>
        </authorList>
    </citation>
    <scope>NUCLEOTIDE SEQUENCE [LARGE SCALE GENOMIC DNA]</scope>
</reference>
<feature type="transmembrane region" description="Helical" evidence="5">
    <location>
        <begin position="128"/>
        <end position="145"/>
    </location>
</feature>
<evidence type="ECO:0000259" key="7">
    <source>
        <dbReference type="Pfam" id="PF02932"/>
    </source>
</evidence>
<dbReference type="InterPro" id="IPR006202">
    <property type="entry name" value="Neur_chan_lig-bd"/>
</dbReference>
<keyword evidence="8" id="KW-0675">Receptor</keyword>
<feature type="transmembrane region" description="Helical" evidence="5">
    <location>
        <begin position="157"/>
        <end position="184"/>
    </location>
</feature>
<dbReference type="InterPro" id="IPR006201">
    <property type="entry name" value="Neur_channel"/>
</dbReference>
<dbReference type="InterPro" id="IPR006029">
    <property type="entry name" value="Neurotrans-gated_channel_TM"/>
</dbReference>